<proteinExistence type="predicted"/>
<evidence type="ECO:0000259" key="2">
    <source>
        <dbReference type="Pfam" id="PF07833"/>
    </source>
</evidence>
<feature type="compositionally biased region" description="Basic and acidic residues" evidence="1">
    <location>
        <begin position="108"/>
        <end position="118"/>
    </location>
</feature>
<dbReference type="Pfam" id="PF07833">
    <property type="entry name" value="Cu_amine_oxidN1"/>
    <property type="match status" value="1"/>
</dbReference>
<evidence type="ECO:0000313" key="3">
    <source>
        <dbReference type="EMBL" id="AOT70148.1"/>
    </source>
</evidence>
<reference evidence="3 4" key="1">
    <citation type="submission" date="2016-09" db="EMBL/GenBank/DDBJ databases">
        <title>Genomic analysis reveals versatility of anaerobic energy metabolism of Geosporobacter ferrireducens IRF9 of phylum Firmicutes.</title>
        <authorList>
            <person name="Kim S.-J."/>
        </authorList>
    </citation>
    <scope>NUCLEOTIDE SEQUENCE [LARGE SCALE GENOMIC DNA]</scope>
    <source>
        <strain evidence="3 4">IRF9</strain>
    </source>
</reference>
<feature type="domain" description="Copper amine oxidase-like N-terminal" evidence="2">
    <location>
        <begin position="62"/>
        <end position="98"/>
    </location>
</feature>
<dbReference type="KEGG" id="gfe:Gferi_11425"/>
<dbReference type="OrthoDB" id="9783944at2"/>
<dbReference type="AlphaFoldDB" id="A0A1D8GGW4"/>
<dbReference type="Proteomes" id="UP000095743">
    <property type="component" value="Chromosome"/>
</dbReference>
<name>A0A1D8GGW4_9FIRM</name>
<organism evidence="3 4">
    <name type="scientific">Geosporobacter ferrireducens</name>
    <dbReference type="NCBI Taxonomy" id="1424294"/>
    <lineage>
        <taxon>Bacteria</taxon>
        <taxon>Bacillati</taxon>
        <taxon>Bacillota</taxon>
        <taxon>Clostridia</taxon>
        <taxon>Peptostreptococcales</taxon>
        <taxon>Thermotaleaceae</taxon>
        <taxon>Geosporobacter</taxon>
    </lineage>
</organism>
<accession>A0A1D8GGW4</accession>
<protein>
    <recommendedName>
        <fullName evidence="2">Copper amine oxidase-like N-terminal domain-containing protein</fullName>
    </recommendedName>
</protein>
<dbReference type="InterPro" id="IPR012854">
    <property type="entry name" value="Cu_amine_oxidase-like_N"/>
</dbReference>
<feature type="region of interest" description="Disordered" evidence="1">
    <location>
        <begin position="108"/>
        <end position="127"/>
    </location>
</feature>
<gene>
    <name evidence="3" type="ORF">Gferi_11425</name>
</gene>
<dbReference type="RefSeq" id="WP_069976564.1">
    <property type="nucleotide sequence ID" value="NZ_CP017269.1"/>
</dbReference>
<dbReference type="STRING" id="1424294.Gferi_11425"/>
<dbReference type="SUPFAM" id="SSF55383">
    <property type="entry name" value="Copper amine oxidase, domain N"/>
    <property type="match status" value="1"/>
</dbReference>
<dbReference type="InterPro" id="IPR036582">
    <property type="entry name" value="Mao_N_sf"/>
</dbReference>
<sequence length="251" mass="28604">MKYREFKILTAGVLIGAICTFGAQTFANPSGNIVTAVVDNLIRFEINGEIKSLPQSYNVLQYRDRIYVPTRFVAEEMGGEVEWDSENKIVKITQLPIKQENEIIEKEKEEIETPKETPKPVQKNYQKPSISKDSLEMLIGVAAVTEDNGEWKVHVVLENKRTTPLQLLQSESKITVDGVEYAMSKVAAHKLDTKWYSDVRKDEKKEGYIMLPQIRSGSQNLDLVLTVLENDMNQKKHTIEFNISLEGVEKE</sequence>
<keyword evidence="4" id="KW-1185">Reference proteome</keyword>
<dbReference type="EMBL" id="CP017269">
    <property type="protein sequence ID" value="AOT70148.1"/>
    <property type="molecule type" value="Genomic_DNA"/>
</dbReference>
<evidence type="ECO:0000256" key="1">
    <source>
        <dbReference type="SAM" id="MobiDB-lite"/>
    </source>
</evidence>
<evidence type="ECO:0000313" key="4">
    <source>
        <dbReference type="Proteomes" id="UP000095743"/>
    </source>
</evidence>